<feature type="compositionally biased region" description="Polar residues" evidence="1">
    <location>
        <begin position="23"/>
        <end position="37"/>
    </location>
</feature>
<gene>
    <name evidence="2" type="ORF">E8E12_009008</name>
</gene>
<evidence type="ECO:0000256" key="1">
    <source>
        <dbReference type="SAM" id="MobiDB-lite"/>
    </source>
</evidence>
<dbReference type="EMBL" id="SWKV01000021">
    <property type="protein sequence ID" value="KAF3041376.1"/>
    <property type="molecule type" value="Genomic_DNA"/>
</dbReference>
<reference evidence="2" key="1">
    <citation type="submission" date="2019-04" db="EMBL/GenBank/DDBJ databases">
        <title>Sequencing of skin fungus with MAO and IRED activity.</title>
        <authorList>
            <person name="Marsaioli A.J."/>
            <person name="Bonatto J.M.C."/>
            <person name="Reis Junior O."/>
        </authorList>
    </citation>
    <scope>NUCLEOTIDE SEQUENCE</scope>
    <source>
        <strain evidence="2">28M1</strain>
    </source>
</reference>
<feature type="region of interest" description="Disordered" evidence="1">
    <location>
        <begin position="1"/>
        <end position="48"/>
    </location>
</feature>
<dbReference type="AlphaFoldDB" id="A0A9P4WTJ6"/>
<comment type="caution">
    <text evidence="2">The sequence shown here is derived from an EMBL/GenBank/DDBJ whole genome shotgun (WGS) entry which is preliminary data.</text>
</comment>
<evidence type="ECO:0000313" key="2">
    <source>
        <dbReference type="EMBL" id="KAF3041376.1"/>
    </source>
</evidence>
<evidence type="ECO:0000313" key="3">
    <source>
        <dbReference type="Proteomes" id="UP000758155"/>
    </source>
</evidence>
<sequence>MSAEYQGQNPLNIAKQAEADLNSRANVQGRDPNTANSKHGARVSDSARESGIDEYAVNKFPGAAVVVGPGVSGVGKNSEIALSEGGDTNPATGQLYEAGDFEKGVGSPEVRDASYARNHGGEPDADAPVRQGQGQTGKP</sequence>
<feature type="region of interest" description="Disordered" evidence="1">
    <location>
        <begin position="78"/>
        <end position="139"/>
    </location>
</feature>
<feature type="compositionally biased region" description="Polar residues" evidence="1">
    <location>
        <begin position="1"/>
        <end position="11"/>
    </location>
</feature>
<feature type="compositionally biased region" description="Basic and acidic residues" evidence="1">
    <location>
        <begin position="109"/>
        <end position="122"/>
    </location>
</feature>
<protein>
    <submittedName>
        <fullName evidence="2">Uncharacterized protein</fullName>
    </submittedName>
</protein>
<name>A0A9P4WTJ6_9PLEO</name>
<proteinExistence type="predicted"/>
<organism evidence="2 3">
    <name type="scientific">Didymella heteroderae</name>
    <dbReference type="NCBI Taxonomy" id="1769908"/>
    <lineage>
        <taxon>Eukaryota</taxon>
        <taxon>Fungi</taxon>
        <taxon>Dikarya</taxon>
        <taxon>Ascomycota</taxon>
        <taxon>Pezizomycotina</taxon>
        <taxon>Dothideomycetes</taxon>
        <taxon>Pleosporomycetidae</taxon>
        <taxon>Pleosporales</taxon>
        <taxon>Pleosporineae</taxon>
        <taxon>Didymellaceae</taxon>
        <taxon>Didymella</taxon>
    </lineage>
</organism>
<keyword evidence="3" id="KW-1185">Reference proteome</keyword>
<dbReference type="Proteomes" id="UP000758155">
    <property type="component" value="Unassembled WGS sequence"/>
</dbReference>
<accession>A0A9P4WTJ6</accession>
<dbReference type="OrthoDB" id="3359339at2759"/>